<keyword evidence="3" id="KW-0238">DNA-binding</keyword>
<dbReference type="Pfam" id="PF03466">
    <property type="entry name" value="LysR_substrate"/>
    <property type="match status" value="1"/>
</dbReference>
<dbReference type="InterPro" id="IPR036388">
    <property type="entry name" value="WH-like_DNA-bd_sf"/>
</dbReference>
<evidence type="ECO:0000259" key="5">
    <source>
        <dbReference type="PROSITE" id="PS50931"/>
    </source>
</evidence>
<name>A0A4Q8L6Z8_9GAMM</name>
<keyword evidence="2" id="KW-0805">Transcription regulation</keyword>
<dbReference type="InterPro" id="IPR000847">
    <property type="entry name" value="LysR_HTH_N"/>
</dbReference>
<accession>A0A4Q8L6Z8</accession>
<dbReference type="RefSeq" id="WP_130552293.1">
    <property type="nucleotide sequence ID" value="NZ_SHMC01000006.1"/>
</dbReference>
<dbReference type="Gene3D" id="3.40.190.10">
    <property type="entry name" value="Periplasmic binding protein-like II"/>
    <property type="match status" value="2"/>
</dbReference>
<dbReference type="SUPFAM" id="SSF46785">
    <property type="entry name" value="Winged helix' DNA-binding domain"/>
    <property type="match status" value="1"/>
</dbReference>
<comment type="caution">
    <text evidence="6">The sequence shown here is derived from an EMBL/GenBank/DDBJ whole genome shotgun (WGS) entry which is preliminary data.</text>
</comment>
<dbReference type="SUPFAM" id="SSF53850">
    <property type="entry name" value="Periplasmic binding protein-like II"/>
    <property type="match status" value="1"/>
</dbReference>
<reference evidence="6 7" key="1">
    <citation type="submission" date="2019-02" db="EMBL/GenBank/DDBJ databases">
        <title>WGS of Pseudoxanthomonas species novum from clinical isolates.</title>
        <authorList>
            <person name="Bernier A.-M."/>
            <person name="Bernard K."/>
            <person name="Vachon A."/>
        </authorList>
    </citation>
    <scope>NUCLEOTIDE SEQUENCE [LARGE SCALE GENOMIC DNA]</scope>
    <source>
        <strain evidence="6 7">NML171200</strain>
    </source>
</reference>
<dbReference type="PRINTS" id="PR00039">
    <property type="entry name" value="HTHLYSR"/>
</dbReference>
<proteinExistence type="inferred from homology"/>
<dbReference type="GO" id="GO:0003700">
    <property type="term" value="F:DNA-binding transcription factor activity"/>
    <property type="evidence" value="ECO:0007669"/>
    <property type="project" value="InterPro"/>
</dbReference>
<keyword evidence="4" id="KW-0804">Transcription</keyword>
<organism evidence="6 7">
    <name type="scientific">Pseudoxanthomonas winnipegensis</name>
    <dbReference type="NCBI Taxonomy" id="2480810"/>
    <lineage>
        <taxon>Bacteria</taxon>
        <taxon>Pseudomonadati</taxon>
        <taxon>Pseudomonadota</taxon>
        <taxon>Gammaproteobacteria</taxon>
        <taxon>Lysobacterales</taxon>
        <taxon>Lysobacteraceae</taxon>
        <taxon>Pseudoxanthomonas</taxon>
    </lineage>
</organism>
<comment type="similarity">
    <text evidence="1">Belongs to the LysR transcriptional regulatory family.</text>
</comment>
<evidence type="ECO:0000313" key="6">
    <source>
        <dbReference type="EMBL" id="TAA23268.1"/>
    </source>
</evidence>
<evidence type="ECO:0000256" key="4">
    <source>
        <dbReference type="ARBA" id="ARBA00023163"/>
    </source>
</evidence>
<evidence type="ECO:0000256" key="2">
    <source>
        <dbReference type="ARBA" id="ARBA00023015"/>
    </source>
</evidence>
<dbReference type="OrthoDB" id="8557381at2"/>
<dbReference type="Proteomes" id="UP000292627">
    <property type="component" value="Unassembled WGS sequence"/>
</dbReference>
<dbReference type="InterPro" id="IPR050389">
    <property type="entry name" value="LysR-type_TF"/>
</dbReference>
<protein>
    <submittedName>
        <fullName evidence="6">LysR family transcriptional regulator</fullName>
    </submittedName>
</protein>
<evidence type="ECO:0000313" key="7">
    <source>
        <dbReference type="Proteomes" id="UP000292627"/>
    </source>
</evidence>
<dbReference type="PANTHER" id="PTHR30118:SF15">
    <property type="entry name" value="TRANSCRIPTIONAL REGULATORY PROTEIN"/>
    <property type="match status" value="1"/>
</dbReference>
<dbReference type="Pfam" id="PF00126">
    <property type="entry name" value="HTH_1"/>
    <property type="match status" value="1"/>
</dbReference>
<dbReference type="InterPro" id="IPR036390">
    <property type="entry name" value="WH_DNA-bd_sf"/>
</dbReference>
<evidence type="ECO:0000256" key="3">
    <source>
        <dbReference type="ARBA" id="ARBA00023125"/>
    </source>
</evidence>
<dbReference type="AlphaFoldDB" id="A0A4Q8L6Z8"/>
<feature type="domain" description="HTH lysR-type" evidence="5">
    <location>
        <begin position="7"/>
        <end position="64"/>
    </location>
</feature>
<dbReference type="EMBL" id="SHMC01000006">
    <property type="protein sequence ID" value="TAA23268.1"/>
    <property type="molecule type" value="Genomic_DNA"/>
</dbReference>
<dbReference type="PANTHER" id="PTHR30118">
    <property type="entry name" value="HTH-TYPE TRANSCRIPTIONAL REGULATOR LEUO-RELATED"/>
    <property type="match status" value="1"/>
</dbReference>
<dbReference type="Gene3D" id="1.10.10.10">
    <property type="entry name" value="Winged helix-like DNA-binding domain superfamily/Winged helix DNA-binding domain"/>
    <property type="match status" value="1"/>
</dbReference>
<gene>
    <name evidence="6" type="ORF">EA660_15125</name>
</gene>
<evidence type="ECO:0000256" key="1">
    <source>
        <dbReference type="ARBA" id="ARBA00009437"/>
    </source>
</evidence>
<dbReference type="PROSITE" id="PS50931">
    <property type="entry name" value="HTH_LYSR"/>
    <property type="match status" value="1"/>
</dbReference>
<dbReference type="InterPro" id="IPR005119">
    <property type="entry name" value="LysR_subst-bd"/>
</dbReference>
<dbReference type="GO" id="GO:0003677">
    <property type="term" value="F:DNA binding"/>
    <property type="evidence" value="ECO:0007669"/>
    <property type="project" value="UniProtKB-KW"/>
</dbReference>
<sequence>MHDLRRLDLNLLVTLDALLAEHNVTRAAQRLHLSQPSVSVQLAKLRELLGDPLLLPGPRGMRPTARAEALREPLRAALEALGQAVAPPAPFDPATATRTFQLAASDYAASTIVLPTLAGLRTAAPGTRLAVRGLVPRQIVQQAEAGQIDLAFHTVEDAPEGMRQRILFDERYVLVGRAGHPGLKRRPTLAQFCRLDQVIVSPDGGGFQGPTDVALAALGLKRNVALSVPHFLFVLSALVRTDLVAMLPERLVRGHPALRVVPAPLAVPGYRMAMLWHERVHRDPAHQWLRAQVVATVAEP</sequence>